<dbReference type="EMBL" id="BAABKE010000002">
    <property type="protein sequence ID" value="GAA5095898.1"/>
    <property type="molecule type" value="Genomic_DNA"/>
</dbReference>
<dbReference type="PANTHER" id="PTHR30367:SF12">
    <property type="entry name" value="P-HYDROXYBENZOIC ACID EFFLUX PUMP SUBUNIT AAEA"/>
    <property type="match status" value="1"/>
</dbReference>
<organism evidence="11 12">
    <name type="scientific">Wohlfahrtiimonas larvae</name>
    <dbReference type="NCBI Taxonomy" id="1157986"/>
    <lineage>
        <taxon>Bacteria</taxon>
        <taxon>Pseudomonadati</taxon>
        <taxon>Pseudomonadota</taxon>
        <taxon>Gammaproteobacteria</taxon>
        <taxon>Cardiobacteriales</taxon>
        <taxon>Ignatzschineriaceae</taxon>
        <taxon>Wohlfahrtiimonas</taxon>
    </lineage>
</organism>
<evidence type="ECO:0000259" key="9">
    <source>
        <dbReference type="Pfam" id="PF25917"/>
    </source>
</evidence>
<comment type="similarity">
    <text evidence="2">Belongs to the membrane fusion protein (MFP) (TC 8.A.1) family.</text>
</comment>
<proteinExistence type="inferred from homology"/>
<evidence type="ECO:0000259" key="10">
    <source>
        <dbReference type="Pfam" id="PF25963"/>
    </source>
</evidence>
<keyword evidence="3 7" id="KW-0812">Transmembrane</keyword>
<dbReference type="Pfam" id="PF25963">
    <property type="entry name" value="Beta-barrel_AAEA"/>
    <property type="match status" value="1"/>
</dbReference>
<dbReference type="InterPro" id="IPR058634">
    <property type="entry name" value="AaeA-lik-b-barrel"/>
</dbReference>
<evidence type="ECO:0000256" key="2">
    <source>
        <dbReference type="ARBA" id="ARBA00009477"/>
    </source>
</evidence>
<dbReference type="SUPFAM" id="SSF111369">
    <property type="entry name" value="HlyD-like secretion proteins"/>
    <property type="match status" value="1"/>
</dbReference>
<dbReference type="Proteomes" id="UP001500631">
    <property type="component" value="Unassembled WGS sequence"/>
</dbReference>
<dbReference type="Pfam" id="PF25876">
    <property type="entry name" value="HH_MFP_RND"/>
    <property type="match status" value="1"/>
</dbReference>
<dbReference type="InterPro" id="IPR006143">
    <property type="entry name" value="RND_pump_MFP"/>
</dbReference>
<feature type="domain" description="Multidrug resistance protein MdtA-like alpha-helical hairpin" evidence="8">
    <location>
        <begin position="84"/>
        <end position="150"/>
    </location>
</feature>
<protein>
    <submittedName>
        <fullName evidence="11">HlyD family secretion protein</fullName>
    </submittedName>
</protein>
<dbReference type="PANTHER" id="PTHR30367">
    <property type="entry name" value="P-HYDROXYBENZOIC ACID EFFLUX PUMP SUBUNIT AAEA-RELATED"/>
    <property type="match status" value="1"/>
</dbReference>
<keyword evidence="4 7" id="KW-1133">Transmembrane helix</keyword>
<keyword evidence="6" id="KW-0175">Coiled coil</keyword>
<dbReference type="NCBIfam" id="TIGR01730">
    <property type="entry name" value="RND_mfp"/>
    <property type="match status" value="1"/>
</dbReference>
<comment type="caution">
    <text evidence="11">The sequence shown here is derived from an EMBL/GenBank/DDBJ whole genome shotgun (WGS) entry which is preliminary data.</text>
</comment>
<evidence type="ECO:0000256" key="1">
    <source>
        <dbReference type="ARBA" id="ARBA00004167"/>
    </source>
</evidence>
<keyword evidence="5 7" id="KW-0472">Membrane</keyword>
<reference evidence="12" key="1">
    <citation type="journal article" date="2019" name="Int. J. Syst. Evol. Microbiol.">
        <title>The Global Catalogue of Microorganisms (GCM) 10K type strain sequencing project: providing services to taxonomists for standard genome sequencing and annotation.</title>
        <authorList>
            <consortium name="The Broad Institute Genomics Platform"/>
            <consortium name="The Broad Institute Genome Sequencing Center for Infectious Disease"/>
            <person name="Wu L."/>
            <person name="Ma J."/>
        </authorList>
    </citation>
    <scope>NUCLEOTIDE SEQUENCE [LARGE SCALE GENOMIC DNA]</scope>
    <source>
        <strain evidence="12">JCM 18424</strain>
    </source>
</reference>
<dbReference type="Gene3D" id="2.40.50.100">
    <property type="match status" value="1"/>
</dbReference>
<evidence type="ECO:0000256" key="7">
    <source>
        <dbReference type="SAM" id="Phobius"/>
    </source>
</evidence>
<dbReference type="InterPro" id="IPR058625">
    <property type="entry name" value="MdtA-like_BSH"/>
</dbReference>
<evidence type="ECO:0000313" key="11">
    <source>
        <dbReference type="EMBL" id="GAA5095898.1"/>
    </source>
</evidence>
<evidence type="ECO:0000256" key="6">
    <source>
        <dbReference type="SAM" id="Coils"/>
    </source>
</evidence>
<dbReference type="InterPro" id="IPR058624">
    <property type="entry name" value="MdtA-like_HH"/>
</dbReference>
<dbReference type="Gene3D" id="2.40.30.170">
    <property type="match status" value="1"/>
</dbReference>
<feature type="domain" description="p-hydroxybenzoic acid efflux pump subunit AaeA-like beta-barrel" evidence="10">
    <location>
        <begin position="187"/>
        <end position="283"/>
    </location>
</feature>
<evidence type="ECO:0000256" key="4">
    <source>
        <dbReference type="ARBA" id="ARBA00022989"/>
    </source>
</evidence>
<feature type="domain" description="Multidrug resistance protein MdtA-like barrel-sandwich hybrid" evidence="9">
    <location>
        <begin position="44"/>
        <end position="184"/>
    </location>
</feature>
<evidence type="ECO:0000313" key="12">
    <source>
        <dbReference type="Proteomes" id="UP001500631"/>
    </source>
</evidence>
<feature type="transmembrane region" description="Helical" evidence="7">
    <location>
        <begin position="12"/>
        <end position="31"/>
    </location>
</feature>
<evidence type="ECO:0000259" key="8">
    <source>
        <dbReference type="Pfam" id="PF25876"/>
    </source>
</evidence>
<dbReference type="RefSeq" id="WP_077924684.1">
    <property type="nucleotide sequence ID" value="NZ_MVDO01000010.1"/>
</dbReference>
<gene>
    <name evidence="11" type="ORF">GCM10023338_05720</name>
</gene>
<evidence type="ECO:0000256" key="3">
    <source>
        <dbReference type="ARBA" id="ARBA00022692"/>
    </source>
</evidence>
<name>A0ABP9MLD1_9GAMM</name>
<dbReference type="Pfam" id="PF25917">
    <property type="entry name" value="BSH_RND"/>
    <property type="match status" value="1"/>
</dbReference>
<sequence length="294" mass="33085">MKAFFQKYTITFITVLFAILFIKILWNYYMLSPWTRDARIRADVITITSDVSGYVTELLVKDNQHVNQGDILLKINADRYHAALDKAKAQLAIKTEQLKLKEHEATRRTLLDGHAISEELKENAKIEVNIAKAELKEAQANVQQAQIDLERSIIKAPKSGVISNLRLTEGNYVRLGESIVAVIVDNSLYVQAYLEETKLAKVSVGMPVHIKLMSGDHPLEGHIESISYGITDQSSTTDDQLLANVTPTYNWVRLAQRIPVRIKINEIPKDIHIATGMTASVRIGDTNFKTLITF</sequence>
<comment type="subcellular location">
    <subcellularLocation>
        <location evidence="1">Membrane</location>
        <topology evidence="1">Single-pass membrane protein</topology>
    </subcellularLocation>
</comment>
<keyword evidence="12" id="KW-1185">Reference proteome</keyword>
<accession>A0ABP9MLD1</accession>
<feature type="coiled-coil region" evidence="6">
    <location>
        <begin position="84"/>
        <end position="155"/>
    </location>
</feature>
<evidence type="ECO:0000256" key="5">
    <source>
        <dbReference type="ARBA" id="ARBA00023136"/>
    </source>
</evidence>
<dbReference type="InterPro" id="IPR050393">
    <property type="entry name" value="MFP_Efflux_Pump"/>
</dbReference>